<evidence type="ECO:0000313" key="1">
    <source>
        <dbReference type="EMBL" id="MFD1548070.1"/>
    </source>
</evidence>
<dbReference type="EMBL" id="JBHUCM010000104">
    <property type="protein sequence ID" value="MFD1548070.1"/>
    <property type="molecule type" value="Genomic_DNA"/>
</dbReference>
<comment type="caution">
    <text evidence="1">The sequence shown here is derived from an EMBL/GenBank/DDBJ whole genome shotgun (WGS) entry which is preliminary data.</text>
</comment>
<protein>
    <submittedName>
        <fullName evidence="1">Uncharacterized protein</fullName>
    </submittedName>
</protein>
<reference evidence="2" key="1">
    <citation type="journal article" date="2019" name="Int. J. Syst. Evol. Microbiol.">
        <title>The Global Catalogue of Microorganisms (GCM) 10K type strain sequencing project: providing services to taxonomists for standard genome sequencing and annotation.</title>
        <authorList>
            <consortium name="The Broad Institute Genomics Platform"/>
            <consortium name="The Broad Institute Genome Sequencing Center for Infectious Disease"/>
            <person name="Wu L."/>
            <person name="Ma J."/>
        </authorList>
    </citation>
    <scope>NUCLEOTIDE SEQUENCE [LARGE SCALE GENOMIC DNA]</scope>
    <source>
        <strain evidence="2">CGMCC 1.15399</strain>
    </source>
</reference>
<keyword evidence="2" id="KW-1185">Reference proteome</keyword>
<feature type="non-terminal residue" evidence="1">
    <location>
        <position position="1"/>
    </location>
</feature>
<evidence type="ECO:0000313" key="2">
    <source>
        <dbReference type="Proteomes" id="UP001597097"/>
    </source>
</evidence>
<sequence>AAGWSAMVVFGAVPASALDIKEEGDHYLIEVKDLYASPEVYQTQLKDAGVDISLRVAPVTPSFVGEISTQTPDWNGGPFPYADKIKTIDRPKNCDLVDFGRSCPIGLTIAKDFTGKADILLGRQARPGEEYTVTGMLDAPGEPMHCKPFLNHRVSEVRQTLAGLGLSIGEFSVKKPGERSTDAELKTSVPDSMYVTGGWLYEYGKASLNVSEQPMDEELRRTILGKYGCPVNDGSTS</sequence>
<gene>
    <name evidence="1" type="ORF">ACFSJ0_64370</name>
</gene>
<organism evidence="1 2">
    <name type="scientific">Nonomuraea guangzhouensis</name>
    <dbReference type="NCBI Taxonomy" id="1291555"/>
    <lineage>
        <taxon>Bacteria</taxon>
        <taxon>Bacillati</taxon>
        <taxon>Actinomycetota</taxon>
        <taxon>Actinomycetes</taxon>
        <taxon>Streptosporangiales</taxon>
        <taxon>Streptosporangiaceae</taxon>
        <taxon>Nonomuraea</taxon>
    </lineage>
</organism>
<dbReference type="Proteomes" id="UP001597097">
    <property type="component" value="Unassembled WGS sequence"/>
</dbReference>
<accession>A0ABW4GZI3</accession>
<proteinExistence type="predicted"/>
<name>A0ABW4GZI3_9ACTN</name>